<comment type="caution">
    <text evidence="1">The sequence shown here is derived from an EMBL/GenBank/DDBJ whole genome shotgun (WGS) entry which is preliminary data.</text>
</comment>
<evidence type="ECO:0000313" key="1">
    <source>
        <dbReference type="EMBL" id="KAJ8003614.1"/>
    </source>
</evidence>
<reference evidence="1" key="1">
    <citation type="submission" date="2021-05" db="EMBL/GenBank/DDBJ databases">
        <authorList>
            <person name="Pan Q."/>
            <person name="Jouanno E."/>
            <person name="Zahm M."/>
            <person name="Klopp C."/>
            <person name="Cabau C."/>
            <person name="Louis A."/>
            <person name="Berthelot C."/>
            <person name="Parey E."/>
            <person name="Roest Crollius H."/>
            <person name="Montfort J."/>
            <person name="Robinson-Rechavi M."/>
            <person name="Bouchez O."/>
            <person name="Lampietro C."/>
            <person name="Lopez Roques C."/>
            <person name="Donnadieu C."/>
            <person name="Postlethwait J."/>
            <person name="Bobe J."/>
            <person name="Dillon D."/>
            <person name="Chandos A."/>
            <person name="von Hippel F."/>
            <person name="Guiguen Y."/>
        </authorList>
    </citation>
    <scope>NUCLEOTIDE SEQUENCE</scope>
    <source>
        <strain evidence="1">YG-Jan2019</strain>
    </source>
</reference>
<dbReference type="EMBL" id="CM055739">
    <property type="protein sequence ID" value="KAJ8003614.1"/>
    <property type="molecule type" value="Genomic_DNA"/>
</dbReference>
<sequence>MRVVRQAKDTPAFGFYQGRARVTLLVSPPVRLDSSDHILKAVFCGSQGSFVSAVQQVFPLTRYTVKAPEWNIVKGAKWRQKCLRYPGLTSTLFHTPGQKVKCGAYSGNTSNLSYHLEKNHPGEFCEFVKSNNLLSLLQDKECKVKTEPVQQPCHEVVQKQSQAFENVNRRHSNLTSAVISFVCEGMHPVSVVDEPTFQALLRTADPRYSPPSKLELATKALPQRYHQIRDAVLGEVAGVVSCGVSTDLWHSQTQNKTYISLSMHSLNRNSSCYGFSVSSKCLKTFEVPEDNTAENITRALYEAFVEWGITHKVNGATTNGSSDIVKACSLLDLSVQMPCLGNTINRGMNEVFQLPRIKSFLGQCRKLVDYFQQSVMAMYLLREKQRQQSLAHCVLIGDRVRSWVTTLTMLKRLKQQQAVITAVLVEDSDNHQLSFEDSEWNMVDGLIGLLLPFKLVADMITACRYPTISMVRPVLHMLLNTTLKAKEGDTKEVGTAKDVLCKVLTGTYPQTSEMAMFLNVATFLDPRYKRLPYLTPHERSQVEGKVVEEAKAILEKQRYENAVTDELAHLPEEPPHKKPTPDKQSPACSNAGNPLAVIFCQSGIDDNQEELHAQVMEELSNFKSQKILGLNEDPLHWWSDRIGLFPSLPKVLQKYWCVPATCIPSHRLFSSSGTVICGKRNRLAPAHVDQQVFLYENTRSCYDAEPVEDDSGEWVSGQELGSGSGHGITGQAQYQTVIIP</sequence>
<name>A0ACC2GIQ3_DALPE</name>
<organism evidence="1 2">
    <name type="scientific">Dallia pectoralis</name>
    <name type="common">Alaska blackfish</name>
    <dbReference type="NCBI Taxonomy" id="75939"/>
    <lineage>
        <taxon>Eukaryota</taxon>
        <taxon>Metazoa</taxon>
        <taxon>Chordata</taxon>
        <taxon>Craniata</taxon>
        <taxon>Vertebrata</taxon>
        <taxon>Euteleostomi</taxon>
        <taxon>Actinopterygii</taxon>
        <taxon>Neopterygii</taxon>
        <taxon>Teleostei</taxon>
        <taxon>Protacanthopterygii</taxon>
        <taxon>Esociformes</taxon>
        <taxon>Umbridae</taxon>
        <taxon>Dallia</taxon>
    </lineage>
</organism>
<proteinExistence type="predicted"/>
<gene>
    <name evidence="1" type="ORF">DPEC_G00150170</name>
</gene>
<protein>
    <submittedName>
        <fullName evidence="1">Uncharacterized protein</fullName>
    </submittedName>
</protein>
<keyword evidence="2" id="KW-1185">Reference proteome</keyword>
<dbReference type="Proteomes" id="UP001157502">
    <property type="component" value="Chromosome 12"/>
</dbReference>
<evidence type="ECO:0000313" key="2">
    <source>
        <dbReference type="Proteomes" id="UP001157502"/>
    </source>
</evidence>
<accession>A0ACC2GIQ3</accession>